<name>A0A556MPL5_9FLAO</name>
<sequence>MEVNIFWAIGSAICATLITYLTTYTNAKAKFQAELETIAKRTEEQEKVIAKYKIQDHQYQKRYDVYLKYLSLLDKFEAETPLLQKEETGVWMSQLVNALYLYREDEANSMKAINQYGDMFDGMVSKAMEGLKDIAVQTNEIKLVATNEINSIFEKLRLNYQKVAEISNSIFADPIAICSGKVDFDAVNNKLQKLKDETVEDRKNLISLMRKDLHSE</sequence>
<evidence type="ECO:0000313" key="2">
    <source>
        <dbReference type="EMBL" id="TSJ41659.1"/>
    </source>
</evidence>
<comment type="caution">
    <text evidence="2">The sequence shown here is derived from an EMBL/GenBank/DDBJ whole genome shotgun (WGS) entry which is preliminary data.</text>
</comment>
<keyword evidence="3" id="KW-1185">Reference proteome</keyword>
<dbReference type="RefSeq" id="WP_144333917.1">
    <property type="nucleotide sequence ID" value="NZ_VLPL01000007.1"/>
</dbReference>
<dbReference type="EMBL" id="VLPL01000007">
    <property type="protein sequence ID" value="TSJ41659.1"/>
    <property type="molecule type" value="Genomic_DNA"/>
</dbReference>
<dbReference type="AlphaFoldDB" id="A0A556MPL5"/>
<feature type="transmembrane region" description="Helical" evidence="1">
    <location>
        <begin position="6"/>
        <end position="24"/>
    </location>
</feature>
<keyword evidence="1" id="KW-0812">Transmembrane</keyword>
<evidence type="ECO:0000256" key="1">
    <source>
        <dbReference type="SAM" id="Phobius"/>
    </source>
</evidence>
<reference evidence="2 3" key="1">
    <citation type="submission" date="2019-07" db="EMBL/GenBank/DDBJ databases">
        <authorList>
            <person name="Huq M.A."/>
        </authorList>
    </citation>
    <scope>NUCLEOTIDE SEQUENCE [LARGE SCALE GENOMIC DNA]</scope>
    <source>
        <strain evidence="2 3">MAH-3</strain>
    </source>
</reference>
<accession>A0A556MPL5</accession>
<protein>
    <submittedName>
        <fullName evidence="2">Uncharacterized protein</fullName>
    </submittedName>
</protein>
<dbReference type="Proteomes" id="UP000316008">
    <property type="component" value="Unassembled WGS sequence"/>
</dbReference>
<organism evidence="2 3">
    <name type="scientific">Fluviicola chungangensis</name>
    <dbReference type="NCBI Taxonomy" id="2597671"/>
    <lineage>
        <taxon>Bacteria</taxon>
        <taxon>Pseudomonadati</taxon>
        <taxon>Bacteroidota</taxon>
        <taxon>Flavobacteriia</taxon>
        <taxon>Flavobacteriales</taxon>
        <taxon>Crocinitomicaceae</taxon>
        <taxon>Fluviicola</taxon>
    </lineage>
</organism>
<gene>
    <name evidence="2" type="ORF">FO442_14470</name>
</gene>
<keyword evidence="1" id="KW-0472">Membrane</keyword>
<keyword evidence="1" id="KW-1133">Transmembrane helix</keyword>
<evidence type="ECO:0000313" key="3">
    <source>
        <dbReference type="Proteomes" id="UP000316008"/>
    </source>
</evidence>
<proteinExistence type="predicted"/>